<name>A0ACB7TBB2_HYAAI</name>
<evidence type="ECO:0000313" key="2">
    <source>
        <dbReference type="Proteomes" id="UP000821845"/>
    </source>
</evidence>
<reference evidence="1" key="1">
    <citation type="submission" date="2020-05" db="EMBL/GenBank/DDBJ databases">
        <title>Large-scale comparative analyses of tick genomes elucidate their genetic diversity and vector capacities.</title>
        <authorList>
            <person name="Jia N."/>
            <person name="Wang J."/>
            <person name="Shi W."/>
            <person name="Du L."/>
            <person name="Sun Y."/>
            <person name="Zhan W."/>
            <person name="Jiang J."/>
            <person name="Wang Q."/>
            <person name="Zhang B."/>
            <person name="Ji P."/>
            <person name="Sakyi L.B."/>
            <person name="Cui X."/>
            <person name="Yuan T."/>
            <person name="Jiang B."/>
            <person name="Yang W."/>
            <person name="Lam T.T.-Y."/>
            <person name="Chang Q."/>
            <person name="Ding S."/>
            <person name="Wang X."/>
            <person name="Zhu J."/>
            <person name="Ruan X."/>
            <person name="Zhao L."/>
            <person name="Wei J."/>
            <person name="Que T."/>
            <person name="Du C."/>
            <person name="Cheng J."/>
            <person name="Dai P."/>
            <person name="Han X."/>
            <person name="Huang E."/>
            <person name="Gao Y."/>
            <person name="Liu J."/>
            <person name="Shao H."/>
            <person name="Ye R."/>
            <person name="Li L."/>
            <person name="Wei W."/>
            <person name="Wang X."/>
            <person name="Wang C."/>
            <person name="Yang T."/>
            <person name="Huo Q."/>
            <person name="Li W."/>
            <person name="Guo W."/>
            <person name="Chen H."/>
            <person name="Zhou L."/>
            <person name="Ni X."/>
            <person name="Tian J."/>
            <person name="Zhou Y."/>
            <person name="Sheng Y."/>
            <person name="Liu T."/>
            <person name="Pan Y."/>
            <person name="Xia L."/>
            <person name="Li J."/>
            <person name="Zhao F."/>
            <person name="Cao W."/>
        </authorList>
    </citation>
    <scope>NUCLEOTIDE SEQUENCE</scope>
    <source>
        <strain evidence="1">Hyas-2018</strain>
    </source>
</reference>
<evidence type="ECO:0000313" key="1">
    <source>
        <dbReference type="EMBL" id="KAH6943416.1"/>
    </source>
</evidence>
<comment type="caution">
    <text evidence="1">The sequence shown here is derived from an EMBL/GenBank/DDBJ whole genome shotgun (WGS) entry which is preliminary data.</text>
</comment>
<dbReference type="EMBL" id="CM023490">
    <property type="protein sequence ID" value="KAH6943416.1"/>
    <property type="molecule type" value="Genomic_DNA"/>
</dbReference>
<keyword evidence="2" id="KW-1185">Reference proteome</keyword>
<proteinExistence type="predicted"/>
<protein>
    <submittedName>
        <fullName evidence="1">Uncharacterized protein</fullName>
    </submittedName>
</protein>
<gene>
    <name evidence="1" type="ORF">HPB50_021348</name>
</gene>
<sequence length="1365" mass="151503">MHCATTSDKKRKPPEQRRRDAKAAMKRILSNITDMRTSHERVAMTVLRGDHAPQVDQLLQEWHAWLRYPTLALQKGLVCWLAVCKFNQVKRSTAAAMVYKRVNPLSPLCTHAGSSQWIRDLTEEGIESNPGPGITAPLTPGTDEVELFAKWSSDRQNLSNSMLTTARHFVEKELAFSVGVQLDVNYSVIVDAHWLSAQTREATRLRVPTWATTLYPSTVAVNPSKMSVLGLARSERPEKVVPSVALPSGDVIDPCYPAGSPRHEGVRRRERIERAPPGTEPWRDHTRAGTCRREQKAGTSTSRSSTPTQDERTDQASASGSAATGTDPPPDPQYPARPRTIVAGLNDYNILVRSARSMGTGVAFPAPSQRFSSNMSAASVHVWVVGRVNAEGHGVGELHYADCQPIIGVQREEEEELRVLVGGAQVDNETAAALRGLKKDSTQSIRGPDGVRYLLLGEWFGDHGNGVPFSMGWRRWGPLHYVYSARTGCNEGTALVPAPLAQAMTGETKENVTVTPRFDFTAHGLDTTAEALALSRPPGPASCEANALKLGLLGQWSQYGRYDAARHVILTGQLQVHEPNRRIRQDTPIIRLCNNSGRPNEDCGGLICPAFPFMEGWKRGRIRFYASAQCVPTGRRYLVLPPCFKNISDFSEAATFIISFLPWPFANLSLGLETTDVTHTEIRTQIFAWYGTTTVVPGDLELDIVLHMSNVGRVGNMGRDDEPVLTARPTTGGTAVQFWPPYAPIPINYRANQDHYIPAASFAVSWANTITPGTVNSVLQKIAAVGIFDKVDRWVNEAQVISMSHAGIMTTDIARLLSRPLTGDEDDTPRMHNTNAEDDDTIPLLYRCWHANGARAQHVAADVMWCNVRLPPANSIVVPDLFVITQVVTGYYNWTETFGELSIPMDSYVLTPSMFVASEKLFVGWHIYHNQVGLPVRGLEFGASCQDMGKAECIYYAMLFDNAWLPDDNGIQVGCVAVLERVLGGMYLADSAGNPVLHRTLRPLSGRWQPQVWDLQDVNPLDLTSPTPMPDSVVFKYSDSLPKHLMPFLVSYSLVGNKDYKQEGKPVGGPPPGYYGPYKFHCDDLFYWLEPRNLPYVDEREVWQNRLMHAMPEYQLSQYKDGKVQKGAPRPGEAPIAFPRGGDDWSKQPPNFRRQGTVYPFFSTVTAKKKRRQSKKAASFGNQVIFFPDRGVACPKATHDDSDTCGNPQCCFLHGRTSLRTLVHTLTSAERTLDVCVYMITCDTLGDAILGTHQRGRVVRVITEAEGSDTPGSQIGRLREAGIAVRVNNQSSFLMHHKFALVDRELLISGSFNWTRQAITGNHENLLMTSTPDLVDAYVHEFARLWELFKPRPGHNAERHPAEVW</sequence>
<dbReference type="Proteomes" id="UP000821845">
    <property type="component" value="Chromosome 10"/>
</dbReference>
<accession>A0ACB7TBB2</accession>
<organism evidence="1 2">
    <name type="scientific">Hyalomma asiaticum</name>
    <name type="common">Tick</name>
    <dbReference type="NCBI Taxonomy" id="266040"/>
    <lineage>
        <taxon>Eukaryota</taxon>
        <taxon>Metazoa</taxon>
        <taxon>Ecdysozoa</taxon>
        <taxon>Arthropoda</taxon>
        <taxon>Chelicerata</taxon>
        <taxon>Arachnida</taxon>
        <taxon>Acari</taxon>
        <taxon>Parasitiformes</taxon>
        <taxon>Ixodida</taxon>
        <taxon>Ixodoidea</taxon>
        <taxon>Ixodidae</taxon>
        <taxon>Hyalomminae</taxon>
        <taxon>Hyalomma</taxon>
    </lineage>
</organism>